<dbReference type="GO" id="GO:0043683">
    <property type="term" value="P:type IV pilus assembly"/>
    <property type="evidence" value="ECO:0007669"/>
    <property type="project" value="InterPro"/>
</dbReference>
<dbReference type="Gene3D" id="3.30.700.10">
    <property type="entry name" value="Glycoprotein, Type 4 Pilin"/>
    <property type="match status" value="1"/>
</dbReference>
<protein>
    <submittedName>
        <fullName evidence="1">Type IV pilus biogenesis protein PilE</fullName>
    </submittedName>
</protein>
<gene>
    <name evidence="1" type="ORF">IMCC3088_77</name>
</gene>
<dbReference type="AlphaFoldDB" id="F3L5E6"/>
<dbReference type="eggNOG" id="COG4968">
    <property type="taxonomic scope" value="Bacteria"/>
</dbReference>
<name>F3L5E6_9GAMM</name>
<organism evidence="1 2">
    <name type="scientific">Aequoribacter fuscus</name>
    <dbReference type="NCBI Taxonomy" id="2518989"/>
    <lineage>
        <taxon>Bacteria</taxon>
        <taxon>Pseudomonadati</taxon>
        <taxon>Pseudomonadota</taxon>
        <taxon>Gammaproteobacteria</taxon>
        <taxon>Cellvibrionales</taxon>
        <taxon>Halieaceae</taxon>
        <taxon>Aequoribacter</taxon>
    </lineage>
</organism>
<sequence length="141" mass="15198">MVELIIVVAIVAILAAVALPSYQSQVAETKRSEAQVALQSLAIALETYYRKNLTYVGPVFYENTKRSGLAPTELYPEYLPKDYSAADYATKATYRLSFSTQTANTYTIVATAQGSQASADSGCATMTLNHLGVVTPAGCWK</sequence>
<dbReference type="EMBL" id="AEIG01000104">
    <property type="protein sequence ID" value="EGG28463.1"/>
    <property type="molecule type" value="Genomic_DNA"/>
</dbReference>
<evidence type="ECO:0000313" key="1">
    <source>
        <dbReference type="EMBL" id="EGG28463.1"/>
    </source>
</evidence>
<evidence type="ECO:0000313" key="2">
    <source>
        <dbReference type="Proteomes" id="UP000005615"/>
    </source>
</evidence>
<accession>F3L5E6</accession>
<proteinExistence type="predicted"/>
<dbReference type="Proteomes" id="UP000005615">
    <property type="component" value="Unassembled WGS sequence"/>
</dbReference>
<dbReference type="InterPro" id="IPR031982">
    <property type="entry name" value="PilE-like"/>
</dbReference>
<dbReference type="STRING" id="2518989.IMCC3088_77"/>
<dbReference type="InterPro" id="IPR045584">
    <property type="entry name" value="Pilin-like"/>
</dbReference>
<dbReference type="SUPFAM" id="SSF54523">
    <property type="entry name" value="Pili subunits"/>
    <property type="match status" value="1"/>
</dbReference>
<keyword evidence="2" id="KW-1185">Reference proteome</keyword>
<dbReference type="Pfam" id="PF16732">
    <property type="entry name" value="ComP_DUS"/>
    <property type="match status" value="1"/>
</dbReference>
<reference evidence="1 2" key="1">
    <citation type="journal article" date="2011" name="J. Bacteriol.">
        <title>Genome sequence of strain IMCC3088, a proteorhodopsin-containing marine bacterium belonging to the OM60/NOR5 clade.</title>
        <authorList>
            <person name="Jang Y."/>
            <person name="Oh H.M."/>
            <person name="Kang I."/>
            <person name="Lee K."/>
            <person name="Yang S.J."/>
            <person name="Cho J.C."/>
        </authorList>
    </citation>
    <scope>NUCLEOTIDE SEQUENCE [LARGE SCALE GENOMIC DNA]</scope>
    <source>
        <strain evidence="1 2">IMCC3088</strain>
    </source>
</reference>
<comment type="caution">
    <text evidence="1">The sequence shown here is derived from an EMBL/GenBank/DDBJ whole genome shotgun (WGS) entry which is preliminary data.</text>
</comment>